<keyword evidence="1" id="KW-0805">Transcription regulation</keyword>
<comment type="caution">
    <text evidence="5">The sequence shown here is derived from an EMBL/GenBank/DDBJ whole genome shotgun (WGS) entry which is preliminary data.</text>
</comment>
<accession>A0ABS5F3C1</accession>
<evidence type="ECO:0000259" key="4">
    <source>
        <dbReference type="PROSITE" id="PS50043"/>
    </source>
</evidence>
<evidence type="ECO:0000313" key="5">
    <source>
        <dbReference type="EMBL" id="MBR0667086.1"/>
    </source>
</evidence>
<dbReference type="SUPFAM" id="SSF46894">
    <property type="entry name" value="C-terminal effector domain of the bipartite response regulators"/>
    <property type="match status" value="1"/>
</dbReference>
<protein>
    <submittedName>
        <fullName evidence="5">Helix-turn-helix transcriptional regulator</fullName>
    </submittedName>
</protein>
<dbReference type="PRINTS" id="PR00038">
    <property type="entry name" value="HTHLUXR"/>
</dbReference>
<keyword evidence="6" id="KW-1185">Reference proteome</keyword>
<evidence type="ECO:0000313" key="6">
    <source>
        <dbReference type="Proteomes" id="UP001196870"/>
    </source>
</evidence>
<evidence type="ECO:0000256" key="1">
    <source>
        <dbReference type="ARBA" id="ARBA00023015"/>
    </source>
</evidence>
<name>A0ABS5F3C1_9PROT</name>
<dbReference type="EMBL" id="JAAGBB010000029">
    <property type="protein sequence ID" value="MBR0667086.1"/>
    <property type="molecule type" value="Genomic_DNA"/>
</dbReference>
<proteinExistence type="predicted"/>
<dbReference type="PROSITE" id="PS50043">
    <property type="entry name" value="HTH_LUXR_2"/>
    <property type="match status" value="1"/>
</dbReference>
<evidence type="ECO:0000256" key="3">
    <source>
        <dbReference type="ARBA" id="ARBA00023163"/>
    </source>
</evidence>
<dbReference type="SMART" id="SM00421">
    <property type="entry name" value="HTH_LUXR"/>
    <property type="match status" value="1"/>
</dbReference>
<dbReference type="CDD" id="cd06170">
    <property type="entry name" value="LuxR_C_like"/>
    <property type="match status" value="1"/>
</dbReference>
<dbReference type="InterPro" id="IPR016032">
    <property type="entry name" value="Sig_transdc_resp-reg_C-effctor"/>
</dbReference>
<dbReference type="InterPro" id="IPR036388">
    <property type="entry name" value="WH-like_DNA-bd_sf"/>
</dbReference>
<dbReference type="InterPro" id="IPR000792">
    <property type="entry name" value="Tscrpt_reg_LuxR_C"/>
</dbReference>
<dbReference type="RefSeq" id="WP_211854865.1">
    <property type="nucleotide sequence ID" value="NZ_JAAGBB010000029.1"/>
</dbReference>
<evidence type="ECO:0000256" key="2">
    <source>
        <dbReference type="ARBA" id="ARBA00023125"/>
    </source>
</evidence>
<dbReference type="PANTHER" id="PTHR44688:SF16">
    <property type="entry name" value="DNA-BINDING TRANSCRIPTIONAL ACTIVATOR DEVR_DOSR"/>
    <property type="match status" value="1"/>
</dbReference>
<reference evidence="6" key="1">
    <citation type="journal article" date="2021" name="Syst. Appl. Microbiol.">
        <title>Roseomonas hellenica sp. nov., isolated from roots of wild-growing Alkanna tinctoria.</title>
        <authorList>
            <person name="Rat A."/>
            <person name="Naranjo H.D."/>
            <person name="Lebbe L."/>
            <person name="Cnockaert M."/>
            <person name="Krigas N."/>
            <person name="Grigoriadou K."/>
            <person name="Maloupa E."/>
            <person name="Willems A."/>
        </authorList>
    </citation>
    <scope>NUCLEOTIDE SEQUENCE [LARGE SCALE GENOMIC DNA]</scope>
    <source>
        <strain evidence="6">LMG 31523</strain>
    </source>
</reference>
<keyword evidence="3" id="KW-0804">Transcription</keyword>
<keyword evidence="2" id="KW-0238">DNA-binding</keyword>
<dbReference type="Pfam" id="PF00196">
    <property type="entry name" value="GerE"/>
    <property type="match status" value="1"/>
</dbReference>
<gene>
    <name evidence="5" type="ORF">GXW71_22180</name>
</gene>
<dbReference type="PANTHER" id="PTHR44688">
    <property type="entry name" value="DNA-BINDING TRANSCRIPTIONAL ACTIVATOR DEVR_DOSR"/>
    <property type="match status" value="1"/>
</dbReference>
<dbReference type="Gene3D" id="1.10.10.10">
    <property type="entry name" value="Winged helix-like DNA-binding domain superfamily/Winged helix DNA-binding domain"/>
    <property type="match status" value="1"/>
</dbReference>
<dbReference type="Proteomes" id="UP001196870">
    <property type="component" value="Unassembled WGS sequence"/>
</dbReference>
<feature type="domain" description="HTH luxR-type" evidence="4">
    <location>
        <begin position="310"/>
        <end position="375"/>
    </location>
</feature>
<sequence>MPHSQTTLIDTIYSAAAHPDRWPAVLTVVADHVGATGGMLAYIAPRAQRGFLINGRLREDLGKLFLDRHLMNPWTVAIKDVPPSHPIIANSLIDTSELRRSEFYADVLAPQSVENIINVKEAVLAEGGSLGGFGFTLSARGSDRAEEGLRRLRGIRSHLSRALETSLALGRHADGTRQLTRVLHLMPGPAFLLDRGGHISHANSAAEALLRRHDGLGVDVSGGLRLAAALPQETKEISRAIATALSVAVGGEDILPPPLRLTRPSGLPPLILMLVPLPPPAFALWELNEAARAMVLVIDPDQQASLTAHAAGAAFGLTAAEARVAALIAGGFSVPEAAAALGIAPTTVKTHLLRCFDKTGVRSQSGLARLFANLPVSERFLGRR</sequence>
<organism evidence="5 6">
    <name type="scientific">Plastoroseomonas hellenica</name>
    <dbReference type="NCBI Taxonomy" id="2687306"/>
    <lineage>
        <taxon>Bacteria</taxon>
        <taxon>Pseudomonadati</taxon>
        <taxon>Pseudomonadota</taxon>
        <taxon>Alphaproteobacteria</taxon>
        <taxon>Acetobacterales</taxon>
        <taxon>Acetobacteraceae</taxon>
        <taxon>Plastoroseomonas</taxon>
    </lineage>
</organism>